<evidence type="ECO:0000259" key="13">
    <source>
        <dbReference type="Pfam" id="PF02163"/>
    </source>
</evidence>
<dbReference type="RefSeq" id="WP_063376179.1">
    <property type="nucleotide sequence ID" value="NZ_AUXT01000112.1"/>
</dbReference>
<dbReference type="PANTHER" id="PTHR39188:SF3">
    <property type="entry name" value="STAGE IV SPORULATION PROTEIN FB"/>
    <property type="match status" value="1"/>
</dbReference>
<proteinExistence type="inferred from homology"/>
<evidence type="ECO:0000256" key="5">
    <source>
        <dbReference type="ARBA" id="ARBA00022692"/>
    </source>
</evidence>
<organism evidence="14 15">
    <name type="scientific">Pseudoalteromonas luteoviolacea NCIMB 1942</name>
    <dbReference type="NCBI Taxonomy" id="1365253"/>
    <lineage>
        <taxon>Bacteria</taxon>
        <taxon>Pseudomonadati</taxon>
        <taxon>Pseudomonadota</taxon>
        <taxon>Gammaproteobacteria</taxon>
        <taxon>Alteromonadales</taxon>
        <taxon>Pseudoalteromonadaceae</taxon>
        <taxon>Pseudoalteromonas</taxon>
    </lineage>
</organism>
<dbReference type="PATRIC" id="fig|1365253.3.peg.1331"/>
<keyword evidence="7" id="KW-0378">Hydrolase</keyword>
<evidence type="ECO:0000256" key="9">
    <source>
        <dbReference type="ARBA" id="ARBA00022989"/>
    </source>
</evidence>
<comment type="subcellular location">
    <subcellularLocation>
        <location evidence="2">Membrane</location>
        <topology evidence="2">Multi-pass membrane protein</topology>
    </subcellularLocation>
</comment>
<reference evidence="14 15" key="1">
    <citation type="submission" date="2013-07" db="EMBL/GenBank/DDBJ databases">
        <title>Comparative Genomic and Metabolomic Analysis of Twelve Strains of Pseudoalteromonas luteoviolacea.</title>
        <authorList>
            <person name="Vynne N.G."/>
            <person name="Mansson M."/>
            <person name="Gram L."/>
        </authorList>
    </citation>
    <scope>NUCLEOTIDE SEQUENCE [LARGE SCALE GENOMIC DNA]</scope>
    <source>
        <strain evidence="14 15">NCIMB 1942</strain>
    </source>
</reference>
<dbReference type="OrthoDB" id="8772544at2"/>
<evidence type="ECO:0000256" key="6">
    <source>
        <dbReference type="ARBA" id="ARBA00022723"/>
    </source>
</evidence>
<keyword evidence="11 12" id="KW-0472">Membrane</keyword>
<evidence type="ECO:0000256" key="11">
    <source>
        <dbReference type="ARBA" id="ARBA00023136"/>
    </source>
</evidence>
<evidence type="ECO:0000256" key="10">
    <source>
        <dbReference type="ARBA" id="ARBA00023049"/>
    </source>
</evidence>
<dbReference type="GO" id="GO:0016020">
    <property type="term" value="C:membrane"/>
    <property type="evidence" value="ECO:0007669"/>
    <property type="project" value="UniProtKB-SubCell"/>
</dbReference>
<feature type="transmembrane region" description="Helical" evidence="12">
    <location>
        <begin position="265"/>
        <end position="283"/>
    </location>
</feature>
<evidence type="ECO:0000313" key="14">
    <source>
        <dbReference type="EMBL" id="KZN51151.1"/>
    </source>
</evidence>
<feature type="transmembrane region" description="Helical" evidence="12">
    <location>
        <begin position="205"/>
        <end position="226"/>
    </location>
</feature>
<keyword evidence="10" id="KW-0482">Metalloprotease</keyword>
<dbReference type="AlphaFoldDB" id="A0A167ESJ5"/>
<dbReference type="GO" id="GO:0046872">
    <property type="term" value="F:metal ion binding"/>
    <property type="evidence" value="ECO:0007669"/>
    <property type="project" value="UniProtKB-KW"/>
</dbReference>
<gene>
    <name evidence="14" type="ORF">N482_00660</name>
</gene>
<dbReference type="GO" id="GO:0008237">
    <property type="term" value="F:metallopeptidase activity"/>
    <property type="evidence" value="ECO:0007669"/>
    <property type="project" value="UniProtKB-KW"/>
</dbReference>
<evidence type="ECO:0000256" key="8">
    <source>
        <dbReference type="ARBA" id="ARBA00022833"/>
    </source>
</evidence>
<name>A0A167ESJ5_9GAMM</name>
<dbReference type="Proteomes" id="UP000076587">
    <property type="component" value="Unassembled WGS sequence"/>
</dbReference>
<feature type="transmembrane region" description="Helical" evidence="12">
    <location>
        <begin position="238"/>
        <end position="259"/>
    </location>
</feature>
<feature type="transmembrane region" description="Helical" evidence="12">
    <location>
        <begin position="107"/>
        <end position="126"/>
    </location>
</feature>
<evidence type="ECO:0000256" key="1">
    <source>
        <dbReference type="ARBA" id="ARBA00001947"/>
    </source>
</evidence>
<dbReference type="CDD" id="cd06160">
    <property type="entry name" value="S2P-M50_like_2"/>
    <property type="match status" value="1"/>
</dbReference>
<evidence type="ECO:0000313" key="15">
    <source>
        <dbReference type="Proteomes" id="UP000076587"/>
    </source>
</evidence>
<feature type="transmembrane region" description="Helical" evidence="12">
    <location>
        <begin position="303"/>
        <end position="321"/>
    </location>
</feature>
<evidence type="ECO:0000256" key="3">
    <source>
        <dbReference type="ARBA" id="ARBA00007931"/>
    </source>
</evidence>
<feature type="transmembrane region" description="Helical" evidence="12">
    <location>
        <begin position="177"/>
        <end position="199"/>
    </location>
</feature>
<sequence length="337" mass="37541">MIRIELPIDGMTISVMINRRSVVQVYKEQQSMPIDELSEHQLEVDLGHRKLHLNTEQLDENLLAVSLDQSPWSWVEVPTARQERKGNWLGLAALGFKLFKSAKVIKAALIGASVAGYAWLFSWQFALMLVACLVVHEYGHVRAMKYFGLKTKGFYLIPFVGGLAMSEEKMTTRWQDVIISLMGPAFGLFTSVLGVVLYYTTGSEIFAGVAVLSALLNLFNLLPILPLDGGHVLKSISFSMRSWVGLLACLGGLALGLWVSYEFGLMLLAFFIFIGSIEILLEWRTRHETHLLPLDRYGQIVSAALYILVAVGHIAVMWHFADSDNVILSLPVKVLSS</sequence>
<comment type="similarity">
    <text evidence="3">Belongs to the peptidase M50B family.</text>
</comment>
<evidence type="ECO:0000256" key="12">
    <source>
        <dbReference type="SAM" id="Phobius"/>
    </source>
</evidence>
<keyword evidence="8" id="KW-0862">Zinc</keyword>
<feature type="domain" description="Peptidase M50" evidence="13">
    <location>
        <begin position="125"/>
        <end position="201"/>
    </location>
</feature>
<dbReference type="Pfam" id="PF02163">
    <property type="entry name" value="Peptidase_M50"/>
    <property type="match status" value="2"/>
</dbReference>
<keyword evidence="9 12" id="KW-1133">Transmembrane helix</keyword>
<dbReference type="InterPro" id="IPR008915">
    <property type="entry name" value="Peptidase_M50"/>
</dbReference>
<dbReference type="GO" id="GO:0006508">
    <property type="term" value="P:proteolysis"/>
    <property type="evidence" value="ECO:0007669"/>
    <property type="project" value="UniProtKB-KW"/>
</dbReference>
<evidence type="ECO:0000256" key="7">
    <source>
        <dbReference type="ARBA" id="ARBA00022801"/>
    </source>
</evidence>
<dbReference type="PANTHER" id="PTHR39188">
    <property type="entry name" value="MEMBRANE-ASSOCIATED ZINC METALLOPROTEASE M50B"/>
    <property type="match status" value="1"/>
</dbReference>
<accession>A0A167ESJ5</accession>
<keyword evidence="4" id="KW-0645">Protease</keyword>
<comment type="caution">
    <text evidence="14">The sequence shown here is derived from an EMBL/GenBank/DDBJ whole genome shotgun (WGS) entry which is preliminary data.</text>
</comment>
<evidence type="ECO:0000256" key="2">
    <source>
        <dbReference type="ARBA" id="ARBA00004141"/>
    </source>
</evidence>
<protein>
    <recommendedName>
        <fullName evidence="13">Peptidase M50 domain-containing protein</fullName>
    </recommendedName>
</protein>
<evidence type="ECO:0000256" key="4">
    <source>
        <dbReference type="ARBA" id="ARBA00022670"/>
    </source>
</evidence>
<feature type="domain" description="Peptidase M50" evidence="13">
    <location>
        <begin position="204"/>
        <end position="240"/>
    </location>
</feature>
<dbReference type="EMBL" id="AUXT01000112">
    <property type="protein sequence ID" value="KZN51151.1"/>
    <property type="molecule type" value="Genomic_DNA"/>
</dbReference>
<keyword evidence="5 12" id="KW-0812">Transmembrane</keyword>
<comment type="cofactor">
    <cofactor evidence="1">
        <name>Zn(2+)</name>
        <dbReference type="ChEBI" id="CHEBI:29105"/>
    </cofactor>
</comment>
<keyword evidence="6" id="KW-0479">Metal-binding</keyword>